<dbReference type="SMART" id="SM00409">
    <property type="entry name" value="IG"/>
    <property type="match status" value="3"/>
</dbReference>
<organism evidence="6 7">
    <name type="scientific">Engystomops pustulosus</name>
    <name type="common">Tungara frog</name>
    <name type="synonym">Physalaemus pustulosus</name>
    <dbReference type="NCBI Taxonomy" id="76066"/>
    <lineage>
        <taxon>Eukaryota</taxon>
        <taxon>Metazoa</taxon>
        <taxon>Chordata</taxon>
        <taxon>Craniata</taxon>
        <taxon>Vertebrata</taxon>
        <taxon>Euteleostomi</taxon>
        <taxon>Amphibia</taxon>
        <taxon>Batrachia</taxon>
        <taxon>Anura</taxon>
        <taxon>Neobatrachia</taxon>
        <taxon>Hyloidea</taxon>
        <taxon>Leptodactylidae</taxon>
        <taxon>Leiuperinae</taxon>
        <taxon>Engystomops</taxon>
    </lineage>
</organism>
<dbReference type="Gene3D" id="2.60.40.10">
    <property type="entry name" value="Immunoglobulins"/>
    <property type="match status" value="3"/>
</dbReference>
<keyword evidence="3" id="KW-0393">Immunoglobulin domain</keyword>
<dbReference type="InterPro" id="IPR003599">
    <property type="entry name" value="Ig_sub"/>
</dbReference>
<evidence type="ECO:0000256" key="3">
    <source>
        <dbReference type="ARBA" id="ARBA00023319"/>
    </source>
</evidence>
<dbReference type="EMBL" id="WNYA01000004">
    <property type="protein sequence ID" value="KAG8573831.1"/>
    <property type="molecule type" value="Genomic_DNA"/>
</dbReference>
<evidence type="ECO:0000256" key="4">
    <source>
        <dbReference type="SAM" id="Phobius"/>
    </source>
</evidence>
<evidence type="ECO:0000256" key="1">
    <source>
        <dbReference type="ARBA" id="ARBA00004370"/>
    </source>
</evidence>
<comment type="subcellular location">
    <subcellularLocation>
        <location evidence="1">Membrane</location>
    </subcellularLocation>
</comment>
<evidence type="ECO:0000313" key="7">
    <source>
        <dbReference type="Proteomes" id="UP000824782"/>
    </source>
</evidence>
<sequence length="471" mass="53330">MQAHNATEHGPLYAPPCPFSIRRFIVTIPGEEAGRLSAPGSVTCSSTIAYSQREMRFSALFFFGLYGCSWASNYFCVHQPRTVFVKEGESVTIPCTYTFSETLKNSQIRVNWWETDGPYCHRTNQTIIDVSGNVIDKYKGRLSRVRKDPRKNQTESITIQGLQPSDGRMFCCSVTLSKNGKDTYTWQDVFGTVLNFADKKFVFQFDDLIAVMGENITIPCYYPLEMTGAANKVIWETDCNSCMNISKVTTSPWKKITTENNIQFSLVDFPTDVSLRIHNVSSKGSSYYRCIVSTNDGWVDGRQGTELTIADSSSSSSFTVTQSYNITGHRGESVTLSCSYSPYMESDVLGVDIYWRAGNISGPYVYHPYKEMVHPNYRGRTGIIRAADLHIQGLEMSDTSMYYCFVMIRKCTANDVYENIVKYGEGTRLRVADHIGNELQPHPQVVIMATYITMKFLIFLTIWILTLLYCK</sequence>
<dbReference type="GO" id="GO:0050852">
    <property type="term" value="P:T cell receptor signaling pathway"/>
    <property type="evidence" value="ECO:0007669"/>
    <property type="project" value="TreeGrafter"/>
</dbReference>
<protein>
    <recommendedName>
        <fullName evidence="5">Ig-like domain-containing protein</fullName>
    </recommendedName>
</protein>
<dbReference type="InterPro" id="IPR013783">
    <property type="entry name" value="Ig-like_fold"/>
</dbReference>
<proteinExistence type="predicted"/>
<dbReference type="InterPro" id="IPR050504">
    <property type="entry name" value="IgSF_BTN/MOG"/>
</dbReference>
<comment type="caution">
    <text evidence="6">The sequence shown here is derived from an EMBL/GenBank/DDBJ whole genome shotgun (WGS) entry which is preliminary data.</text>
</comment>
<dbReference type="GO" id="GO:0001817">
    <property type="term" value="P:regulation of cytokine production"/>
    <property type="evidence" value="ECO:0007669"/>
    <property type="project" value="TreeGrafter"/>
</dbReference>
<evidence type="ECO:0000259" key="5">
    <source>
        <dbReference type="PROSITE" id="PS50835"/>
    </source>
</evidence>
<feature type="transmembrane region" description="Helical" evidence="4">
    <location>
        <begin position="445"/>
        <end position="470"/>
    </location>
</feature>
<keyword evidence="4" id="KW-1133">Transmembrane helix</keyword>
<dbReference type="Pfam" id="PF07686">
    <property type="entry name" value="V-set"/>
    <property type="match status" value="2"/>
</dbReference>
<dbReference type="InterPro" id="IPR036179">
    <property type="entry name" value="Ig-like_dom_sf"/>
</dbReference>
<evidence type="ECO:0000256" key="2">
    <source>
        <dbReference type="ARBA" id="ARBA00023136"/>
    </source>
</evidence>
<evidence type="ECO:0000313" key="6">
    <source>
        <dbReference type="EMBL" id="KAG8573831.1"/>
    </source>
</evidence>
<dbReference type="Proteomes" id="UP000824782">
    <property type="component" value="Unassembled WGS sequence"/>
</dbReference>
<dbReference type="SUPFAM" id="SSF48726">
    <property type="entry name" value="Immunoglobulin"/>
    <property type="match status" value="3"/>
</dbReference>
<reference evidence="6" key="1">
    <citation type="thesis" date="2020" institute="ProQuest LLC" country="789 East Eisenhower Parkway, Ann Arbor, MI, USA">
        <title>Comparative Genomics and Chromosome Evolution.</title>
        <authorList>
            <person name="Mudd A.B."/>
        </authorList>
    </citation>
    <scope>NUCLEOTIDE SEQUENCE</scope>
    <source>
        <strain evidence="6">237g6f4</strain>
        <tissue evidence="6">Blood</tissue>
    </source>
</reference>
<accession>A0AAV7BMV6</accession>
<dbReference type="PANTHER" id="PTHR24100">
    <property type="entry name" value="BUTYROPHILIN"/>
    <property type="match status" value="1"/>
</dbReference>
<feature type="domain" description="Ig-like" evidence="5">
    <location>
        <begin position="316"/>
        <end position="406"/>
    </location>
</feature>
<dbReference type="GO" id="GO:0009897">
    <property type="term" value="C:external side of plasma membrane"/>
    <property type="evidence" value="ECO:0007669"/>
    <property type="project" value="TreeGrafter"/>
</dbReference>
<name>A0AAV7BMV6_ENGPU</name>
<keyword evidence="7" id="KW-1185">Reference proteome</keyword>
<keyword evidence="2 4" id="KW-0472">Membrane</keyword>
<dbReference type="GO" id="GO:0005102">
    <property type="term" value="F:signaling receptor binding"/>
    <property type="evidence" value="ECO:0007669"/>
    <property type="project" value="TreeGrafter"/>
</dbReference>
<feature type="domain" description="Ig-like" evidence="5">
    <location>
        <begin position="85"/>
        <end position="185"/>
    </location>
</feature>
<dbReference type="InterPro" id="IPR013106">
    <property type="entry name" value="Ig_V-set"/>
</dbReference>
<dbReference type="PROSITE" id="PS50835">
    <property type="entry name" value="IG_LIKE"/>
    <property type="match status" value="2"/>
</dbReference>
<dbReference type="InterPro" id="IPR007110">
    <property type="entry name" value="Ig-like_dom"/>
</dbReference>
<keyword evidence="4" id="KW-0812">Transmembrane</keyword>
<gene>
    <name evidence="6" type="ORF">GDO81_008868</name>
</gene>
<dbReference type="SMART" id="SM00406">
    <property type="entry name" value="IGv"/>
    <property type="match status" value="2"/>
</dbReference>
<dbReference type="AlphaFoldDB" id="A0AAV7BMV6"/>